<evidence type="ECO:0000256" key="3">
    <source>
        <dbReference type="ARBA" id="ARBA00022989"/>
    </source>
</evidence>
<gene>
    <name evidence="7" type="ORF">AXF15_06175</name>
</gene>
<comment type="subcellular location">
    <subcellularLocation>
        <location evidence="5">Cell membrane</location>
    </subcellularLocation>
    <subcellularLocation>
        <location evidence="5">Bacterial flagellum basal body</location>
    </subcellularLocation>
</comment>
<dbReference type="GO" id="GO:0005886">
    <property type="term" value="C:plasma membrane"/>
    <property type="evidence" value="ECO:0007669"/>
    <property type="project" value="UniProtKB-SubCell"/>
</dbReference>
<dbReference type="Pfam" id="PF04347">
    <property type="entry name" value="FliO"/>
    <property type="match status" value="1"/>
</dbReference>
<keyword evidence="3 5" id="KW-1133">Transmembrane helix</keyword>
<evidence type="ECO:0000256" key="5">
    <source>
        <dbReference type="RuleBase" id="RU362064"/>
    </source>
</evidence>
<dbReference type="AlphaFoldDB" id="A0A0X8JQL1"/>
<keyword evidence="8" id="KW-1185">Reference proteome</keyword>
<keyword evidence="2 5" id="KW-0812">Transmembrane</keyword>
<evidence type="ECO:0000256" key="2">
    <source>
        <dbReference type="ARBA" id="ARBA00022692"/>
    </source>
</evidence>
<accession>A0A0X8JQL1</accession>
<keyword evidence="4 5" id="KW-0472">Membrane</keyword>
<evidence type="ECO:0000313" key="8">
    <source>
        <dbReference type="Proteomes" id="UP000063964"/>
    </source>
</evidence>
<organism evidence="7 8">
    <name type="scientific">Desulfomicrobium orale DSM 12838</name>
    <dbReference type="NCBI Taxonomy" id="888061"/>
    <lineage>
        <taxon>Bacteria</taxon>
        <taxon>Pseudomonadati</taxon>
        <taxon>Thermodesulfobacteriota</taxon>
        <taxon>Desulfovibrionia</taxon>
        <taxon>Desulfovibrionales</taxon>
        <taxon>Desulfomicrobiaceae</taxon>
        <taxon>Desulfomicrobium</taxon>
    </lineage>
</organism>
<dbReference type="Proteomes" id="UP000063964">
    <property type="component" value="Chromosome"/>
</dbReference>
<feature type="region of interest" description="Disordered" evidence="6">
    <location>
        <begin position="98"/>
        <end position="118"/>
    </location>
</feature>
<reference evidence="8" key="1">
    <citation type="submission" date="2016-02" db="EMBL/GenBank/DDBJ databases">
        <authorList>
            <person name="Holder M.E."/>
            <person name="Ajami N.J."/>
            <person name="Petrosino J.F."/>
        </authorList>
    </citation>
    <scope>NUCLEOTIDE SEQUENCE [LARGE SCALE GENOMIC DNA]</scope>
    <source>
        <strain evidence="8">DSM 12838</strain>
    </source>
</reference>
<evidence type="ECO:0000256" key="4">
    <source>
        <dbReference type="ARBA" id="ARBA00023136"/>
    </source>
</evidence>
<dbReference type="KEGG" id="doa:AXF15_06175"/>
<dbReference type="NCBIfam" id="TIGR03500">
    <property type="entry name" value="FliO_TIGR"/>
    <property type="match status" value="1"/>
</dbReference>
<feature type="transmembrane region" description="Helical" evidence="5">
    <location>
        <begin position="20"/>
        <end position="38"/>
    </location>
</feature>
<sequence>MANATLPVPEAGLGLASLKMAGAMLLLLALLFLGLALLKRYGLAARFQGRAGSALRIEDRAMLGPRKQLLVVRFLNKRLLLGVTDNGINLIAEDQADHAEQPDFQKTLEQAGGEDSPL</sequence>
<evidence type="ECO:0000313" key="7">
    <source>
        <dbReference type="EMBL" id="AMD92728.1"/>
    </source>
</evidence>
<dbReference type="InterPro" id="IPR022781">
    <property type="entry name" value="Flagellar_biosynth_FliO"/>
</dbReference>
<dbReference type="GO" id="GO:0044781">
    <property type="term" value="P:bacterial-type flagellum organization"/>
    <property type="evidence" value="ECO:0007669"/>
    <property type="project" value="UniProtKB-UniRule"/>
</dbReference>
<keyword evidence="5" id="KW-0975">Bacterial flagellum</keyword>
<protein>
    <recommendedName>
        <fullName evidence="5">Flagellar protein</fullName>
    </recommendedName>
</protein>
<name>A0A0X8JQL1_9BACT</name>
<evidence type="ECO:0000256" key="1">
    <source>
        <dbReference type="ARBA" id="ARBA00022475"/>
    </source>
</evidence>
<dbReference type="GO" id="GO:0009425">
    <property type="term" value="C:bacterial-type flagellum basal body"/>
    <property type="evidence" value="ECO:0007669"/>
    <property type="project" value="UniProtKB-SubCell"/>
</dbReference>
<proteinExistence type="inferred from homology"/>
<keyword evidence="1 5" id="KW-1003">Cell membrane</keyword>
<dbReference type="EMBL" id="CP014230">
    <property type="protein sequence ID" value="AMD92728.1"/>
    <property type="molecule type" value="Genomic_DNA"/>
</dbReference>
<dbReference type="STRING" id="888061.AXF15_06175"/>
<evidence type="ECO:0000256" key="6">
    <source>
        <dbReference type="SAM" id="MobiDB-lite"/>
    </source>
</evidence>
<comment type="similarity">
    <text evidence="5">Belongs to the FliO/MopB family.</text>
</comment>